<reference evidence="1" key="1">
    <citation type="journal article" date="2023" name="Plant J.">
        <title>Genome sequences and population genomics provide insights into the demographic history, inbreeding, and mutation load of two 'living fossil' tree species of Dipteronia.</title>
        <authorList>
            <person name="Feng Y."/>
            <person name="Comes H.P."/>
            <person name="Chen J."/>
            <person name="Zhu S."/>
            <person name="Lu R."/>
            <person name="Zhang X."/>
            <person name="Li P."/>
            <person name="Qiu J."/>
            <person name="Olsen K.M."/>
            <person name="Qiu Y."/>
        </authorList>
    </citation>
    <scope>NUCLEOTIDE SEQUENCE</scope>
    <source>
        <strain evidence="1">NBL</strain>
    </source>
</reference>
<sequence length="138" mass="15593">MASMDLSDLFPEVDLRDRAPSIQTNSSMDGISNPIPVLKTYAQAISSAIAPVSSDPKKKSDYVAVKVNPKCYDERLKLCGYSLIGRVVLSKGEEPWKILALKEKLQSIWKLKSQWRLIFLGRGFFQILLNFEEDKTQV</sequence>
<evidence type="ECO:0000313" key="2">
    <source>
        <dbReference type="Proteomes" id="UP001281410"/>
    </source>
</evidence>
<protein>
    <submittedName>
        <fullName evidence="1">Uncharacterized protein</fullName>
    </submittedName>
</protein>
<dbReference type="AlphaFoldDB" id="A0AAE0A6M1"/>
<gene>
    <name evidence="1" type="ORF">Dsin_018332</name>
</gene>
<dbReference type="EMBL" id="JANJYJ010000006">
    <property type="protein sequence ID" value="KAK3204286.1"/>
    <property type="molecule type" value="Genomic_DNA"/>
</dbReference>
<name>A0AAE0A6M1_9ROSI</name>
<evidence type="ECO:0000313" key="1">
    <source>
        <dbReference type="EMBL" id="KAK3204286.1"/>
    </source>
</evidence>
<keyword evidence="2" id="KW-1185">Reference proteome</keyword>
<dbReference type="Proteomes" id="UP001281410">
    <property type="component" value="Unassembled WGS sequence"/>
</dbReference>
<accession>A0AAE0A6M1</accession>
<organism evidence="1 2">
    <name type="scientific">Dipteronia sinensis</name>
    <dbReference type="NCBI Taxonomy" id="43782"/>
    <lineage>
        <taxon>Eukaryota</taxon>
        <taxon>Viridiplantae</taxon>
        <taxon>Streptophyta</taxon>
        <taxon>Embryophyta</taxon>
        <taxon>Tracheophyta</taxon>
        <taxon>Spermatophyta</taxon>
        <taxon>Magnoliopsida</taxon>
        <taxon>eudicotyledons</taxon>
        <taxon>Gunneridae</taxon>
        <taxon>Pentapetalae</taxon>
        <taxon>rosids</taxon>
        <taxon>malvids</taxon>
        <taxon>Sapindales</taxon>
        <taxon>Sapindaceae</taxon>
        <taxon>Hippocastanoideae</taxon>
        <taxon>Acereae</taxon>
        <taxon>Dipteronia</taxon>
    </lineage>
</organism>
<proteinExistence type="predicted"/>
<comment type="caution">
    <text evidence="1">The sequence shown here is derived from an EMBL/GenBank/DDBJ whole genome shotgun (WGS) entry which is preliminary data.</text>
</comment>